<feature type="compositionally biased region" description="Polar residues" evidence="1">
    <location>
        <begin position="9"/>
        <end position="23"/>
    </location>
</feature>
<proteinExistence type="predicted"/>
<organism evidence="2">
    <name type="scientific">Cacopsylla melanoneura</name>
    <dbReference type="NCBI Taxonomy" id="428564"/>
    <lineage>
        <taxon>Eukaryota</taxon>
        <taxon>Metazoa</taxon>
        <taxon>Ecdysozoa</taxon>
        <taxon>Arthropoda</taxon>
        <taxon>Hexapoda</taxon>
        <taxon>Insecta</taxon>
        <taxon>Pterygota</taxon>
        <taxon>Neoptera</taxon>
        <taxon>Paraneoptera</taxon>
        <taxon>Hemiptera</taxon>
        <taxon>Sternorrhyncha</taxon>
        <taxon>Psylloidea</taxon>
        <taxon>Psyllidae</taxon>
        <taxon>Psyllinae</taxon>
        <taxon>Cacopsylla</taxon>
    </lineage>
</organism>
<sequence length="148" mass="16829">MLLKKGVPESSNENSAQNETSQSTHEENNVPENTQEENKALEITREENRVSQDQQEENKVSQNTQEEPSPVTIERTLNSEQDKNLYSEFESLYESVLFKKPDLLTNKVFVNAMNEIKVKLLHYLLAFLGPLRLGEVNTSCWFGPTPGG</sequence>
<feature type="compositionally biased region" description="Basic and acidic residues" evidence="1">
    <location>
        <begin position="36"/>
        <end position="50"/>
    </location>
</feature>
<evidence type="ECO:0000256" key="1">
    <source>
        <dbReference type="SAM" id="MobiDB-lite"/>
    </source>
</evidence>
<feature type="region of interest" description="Disordered" evidence="1">
    <location>
        <begin position="1"/>
        <end position="79"/>
    </location>
</feature>
<name>A0A8D9F9R2_9HEMI</name>
<protein>
    <submittedName>
        <fullName evidence="2">Uncharacterized protein</fullName>
    </submittedName>
</protein>
<evidence type="ECO:0000313" key="2">
    <source>
        <dbReference type="EMBL" id="CAG6782426.1"/>
    </source>
</evidence>
<dbReference type="EMBL" id="HBUF01627413">
    <property type="protein sequence ID" value="CAG6782426.1"/>
    <property type="molecule type" value="Transcribed_RNA"/>
</dbReference>
<reference evidence="2" key="1">
    <citation type="submission" date="2021-05" db="EMBL/GenBank/DDBJ databases">
        <authorList>
            <person name="Alioto T."/>
            <person name="Alioto T."/>
            <person name="Gomez Garrido J."/>
        </authorList>
    </citation>
    <scope>NUCLEOTIDE SEQUENCE</scope>
</reference>
<dbReference type="AlphaFoldDB" id="A0A8D9F9R2"/>
<accession>A0A8D9F9R2</accession>